<proteinExistence type="predicted"/>
<dbReference type="RefSeq" id="WP_006270790.1">
    <property type="nucleotide sequence ID" value="NZ_GL883076.1"/>
</dbReference>
<dbReference type="OrthoDB" id="9833521at2"/>
<dbReference type="Proteomes" id="UP000006512">
    <property type="component" value="Unassembled WGS sequence"/>
</dbReference>
<protein>
    <submittedName>
        <fullName evidence="1">Uncharacterized protein</fullName>
    </submittedName>
</protein>
<gene>
    <name evidence="1" type="ORF">ABI_00590</name>
</gene>
<dbReference type="EMBL" id="GL883076">
    <property type="protein sequence ID" value="EGF93827.1"/>
    <property type="molecule type" value="Genomic_DNA"/>
</dbReference>
<name>F4QG16_9CAUL</name>
<sequence>MAKAIALYKGGTNVEIEHAVREDGTVYKRYRRMTSYGLKWTAWTSTGRHIEVTPEFAPQPAISTGVAILSLVSQQSRLKSHRSMFGAGGELKIRLPSA</sequence>
<dbReference type="HOGENOM" id="CLU_2327808_0_0_5"/>
<accession>F4QG16</accession>
<organism evidence="1 2">
    <name type="scientific">Asticcacaulis biprosthecium C19</name>
    <dbReference type="NCBI Taxonomy" id="715226"/>
    <lineage>
        <taxon>Bacteria</taxon>
        <taxon>Pseudomonadati</taxon>
        <taxon>Pseudomonadota</taxon>
        <taxon>Alphaproteobacteria</taxon>
        <taxon>Caulobacterales</taxon>
        <taxon>Caulobacteraceae</taxon>
        <taxon>Asticcacaulis</taxon>
    </lineage>
</organism>
<keyword evidence="2" id="KW-1185">Reference proteome</keyword>
<dbReference type="AlphaFoldDB" id="F4QG16"/>
<reference evidence="2" key="1">
    <citation type="submission" date="2011-03" db="EMBL/GenBank/DDBJ databases">
        <title>Draft genome sequence of Brevundimonas diminuta.</title>
        <authorList>
            <person name="Brown P.J.B."/>
            <person name="Buechlein A."/>
            <person name="Hemmerich C."/>
            <person name="Brun Y.V."/>
        </authorList>
    </citation>
    <scope>NUCLEOTIDE SEQUENCE [LARGE SCALE GENOMIC DNA]</scope>
    <source>
        <strain evidence="2">C19</strain>
    </source>
</reference>
<evidence type="ECO:0000313" key="2">
    <source>
        <dbReference type="Proteomes" id="UP000006512"/>
    </source>
</evidence>
<evidence type="ECO:0000313" key="1">
    <source>
        <dbReference type="EMBL" id="EGF93827.1"/>
    </source>
</evidence>
<dbReference type="STRING" id="715226.ABI_00590"/>